<dbReference type="EMBL" id="JACPNR010000004">
    <property type="protein sequence ID" value="MBI2677835.1"/>
    <property type="molecule type" value="Genomic_DNA"/>
</dbReference>
<dbReference type="InterPro" id="IPR029753">
    <property type="entry name" value="D-isomer_DH_CS"/>
</dbReference>
<gene>
    <name evidence="7" type="ORF">HYX28_03545</name>
</gene>
<feature type="domain" description="D-isomer specific 2-hydroxyacid dehydrogenase catalytic" evidence="5">
    <location>
        <begin position="24"/>
        <end position="328"/>
    </location>
</feature>
<keyword evidence="2 4" id="KW-0560">Oxidoreductase</keyword>
<dbReference type="CDD" id="cd05300">
    <property type="entry name" value="2-Hacid_dh_1"/>
    <property type="match status" value="1"/>
</dbReference>
<evidence type="ECO:0000256" key="3">
    <source>
        <dbReference type="ARBA" id="ARBA00023027"/>
    </source>
</evidence>
<organism evidence="7 8">
    <name type="scientific">Candidatus Korobacter versatilis</name>
    <dbReference type="NCBI Taxonomy" id="658062"/>
    <lineage>
        <taxon>Bacteria</taxon>
        <taxon>Pseudomonadati</taxon>
        <taxon>Acidobacteriota</taxon>
        <taxon>Terriglobia</taxon>
        <taxon>Terriglobales</taxon>
        <taxon>Candidatus Korobacteraceae</taxon>
        <taxon>Candidatus Korobacter</taxon>
    </lineage>
</organism>
<name>A0A932ENL7_9BACT</name>
<evidence type="ECO:0000256" key="4">
    <source>
        <dbReference type="RuleBase" id="RU003719"/>
    </source>
</evidence>
<evidence type="ECO:0000256" key="2">
    <source>
        <dbReference type="ARBA" id="ARBA00023002"/>
    </source>
</evidence>
<dbReference type="GO" id="GO:0051287">
    <property type="term" value="F:NAD binding"/>
    <property type="evidence" value="ECO:0007669"/>
    <property type="project" value="InterPro"/>
</dbReference>
<keyword evidence="3" id="KW-0520">NAD</keyword>
<dbReference type="InterPro" id="IPR036291">
    <property type="entry name" value="NAD(P)-bd_dom_sf"/>
</dbReference>
<evidence type="ECO:0000259" key="5">
    <source>
        <dbReference type="Pfam" id="PF00389"/>
    </source>
</evidence>
<dbReference type="Pfam" id="PF02826">
    <property type="entry name" value="2-Hacid_dh_C"/>
    <property type="match status" value="1"/>
</dbReference>
<dbReference type="InterPro" id="IPR006140">
    <property type="entry name" value="D-isomer_DH_NAD-bd"/>
</dbReference>
<evidence type="ECO:0000256" key="1">
    <source>
        <dbReference type="ARBA" id="ARBA00005854"/>
    </source>
</evidence>
<dbReference type="SUPFAM" id="SSF51735">
    <property type="entry name" value="NAD(P)-binding Rossmann-fold domains"/>
    <property type="match status" value="1"/>
</dbReference>
<dbReference type="PROSITE" id="PS00671">
    <property type="entry name" value="D_2_HYDROXYACID_DH_3"/>
    <property type="match status" value="1"/>
</dbReference>
<dbReference type="GO" id="GO:0016616">
    <property type="term" value="F:oxidoreductase activity, acting on the CH-OH group of donors, NAD or NADP as acceptor"/>
    <property type="evidence" value="ECO:0007669"/>
    <property type="project" value="InterPro"/>
</dbReference>
<dbReference type="AlphaFoldDB" id="A0A932ENL7"/>
<feature type="domain" description="D-isomer specific 2-hydroxyacid dehydrogenase NAD-binding" evidence="6">
    <location>
        <begin position="109"/>
        <end position="297"/>
    </location>
</feature>
<dbReference type="PANTHER" id="PTHR43333:SF1">
    <property type="entry name" value="D-ISOMER SPECIFIC 2-HYDROXYACID DEHYDROGENASE NAD-BINDING DOMAIN-CONTAINING PROTEIN"/>
    <property type="match status" value="1"/>
</dbReference>
<dbReference type="FunFam" id="3.40.50.720:FF:000203">
    <property type="entry name" value="D-3-phosphoglycerate dehydrogenase (SerA)"/>
    <property type="match status" value="1"/>
</dbReference>
<proteinExistence type="inferred from homology"/>
<evidence type="ECO:0000313" key="8">
    <source>
        <dbReference type="Proteomes" id="UP000779809"/>
    </source>
</evidence>
<comment type="caution">
    <text evidence="7">The sequence shown here is derived from an EMBL/GenBank/DDBJ whole genome shotgun (WGS) entry which is preliminary data.</text>
</comment>
<comment type="similarity">
    <text evidence="1 4">Belongs to the D-isomer specific 2-hydroxyacid dehydrogenase family.</text>
</comment>
<dbReference type="SUPFAM" id="SSF52283">
    <property type="entry name" value="Formate/glycerate dehydrogenase catalytic domain-like"/>
    <property type="match status" value="1"/>
</dbReference>
<dbReference type="Pfam" id="PF00389">
    <property type="entry name" value="2-Hacid_dh"/>
    <property type="match status" value="1"/>
</dbReference>
<dbReference type="PANTHER" id="PTHR43333">
    <property type="entry name" value="2-HACID_DH_C DOMAIN-CONTAINING PROTEIN"/>
    <property type="match status" value="1"/>
</dbReference>
<evidence type="ECO:0000313" key="7">
    <source>
        <dbReference type="EMBL" id="MBI2677835.1"/>
    </source>
</evidence>
<protein>
    <submittedName>
        <fullName evidence="7">D-2-hydroxyacid dehydrogenase</fullName>
    </submittedName>
</protein>
<sequence length="334" mass="36715">MKLLITTHHRFELWNAPPWFAERLRAAFPQLEVTRLAGYDRFAAELPAADILIGWSLKPEQLALAHRLRWIYSPAAAVHALLSPELAATNIVVTNASAVHGPVVAEHALALMLALAKRIPQIVHYQDQRAWAQQSLWDQAPRPRELSGATLALIGYGAIGSTAAQLALAFGMDVLVVREHPEPATRSSQLAPHNSIQQFGDAQLDAVLARADFVLLAAPLTPKTRHMINAERLARMKPGAYLINVARGPLIDDAALIAALRENRIAGAALDVFEREPLAADSPYWQLPNVLITPHSAALTERLWERHYALFTENLRRFLAGQPLTGVVDKSAGY</sequence>
<dbReference type="InterPro" id="IPR006139">
    <property type="entry name" value="D-isomer_2_OHA_DH_cat_dom"/>
</dbReference>
<evidence type="ECO:0000259" key="6">
    <source>
        <dbReference type="Pfam" id="PF02826"/>
    </source>
</evidence>
<dbReference type="Gene3D" id="3.40.50.720">
    <property type="entry name" value="NAD(P)-binding Rossmann-like Domain"/>
    <property type="match status" value="2"/>
</dbReference>
<accession>A0A932ENL7</accession>
<reference evidence="7" key="1">
    <citation type="submission" date="2020-07" db="EMBL/GenBank/DDBJ databases">
        <title>Huge and variable diversity of episymbiotic CPR bacteria and DPANN archaea in groundwater ecosystems.</title>
        <authorList>
            <person name="He C.Y."/>
            <person name="Keren R."/>
            <person name="Whittaker M."/>
            <person name="Farag I.F."/>
            <person name="Doudna J."/>
            <person name="Cate J.H.D."/>
            <person name="Banfield J.F."/>
        </authorList>
    </citation>
    <scope>NUCLEOTIDE SEQUENCE</scope>
    <source>
        <strain evidence="7">NC_groundwater_580_Pr5_B-0.1um_64_19</strain>
    </source>
</reference>
<dbReference type="Proteomes" id="UP000779809">
    <property type="component" value="Unassembled WGS sequence"/>
</dbReference>